<protein>
    <submittedName>
        <fullName evidence="3">Glycoside hydrolase, family GHnc containing a C-terminal secretion signal</fullName>
    </submittedName>
</protein>
<sequence>MKKTLTLFFLTLPFYMFGQLQQQAPWNLNSPKAKRSHKKTLKEISIAAEAYFNTIDRDKKGSGLKPFKRWEHHWSHYLKEDGTVAPPQDLWEAWNQKNEMNTSQGKRDNSNWLPLGPFTNSNTYNANDAKQTGQGRVNAIAVDPSNSNTYYVGTPAGGIWKSTDAGINWTPLTDYLPQIGVSGIAIHPTNSNIIYIATGDDDADNSYAVGVWKSIDGGTTWNKTGDIPGDPSSMNEIYIDPNAPETVLVATNSGVQKTTDGGTTWERKLDENIIDLKMKPGDASTWYAVTSSSFYKSTDNGETFTRKTVSGLFSSSRLTMDVTPANPEYVYIVSASNNNNAFNGIYKSTDSGESFNRTAERSDIFGSSQAWYDLALTVSSDDPEIVYVGVLDLWKSTDGGNDFTKINSWSNPNTSTYTHADIHFLRFMDGKFFAGTDGGIFVSTDEAVNFIDLTKNLAISQFYRISVSSLKLHTIAGGLQDNGGFGFSDNEWRNYHGGDGMEGVVDPINPNIFYGFTQYGGSLNKTNDGGQTQSLNLRSPSGERGNWVTPLTINKDGELYAGYSELYKLDNNRWTRISTSPFGDTFGGNLDKVEIAPNNTNNIITSNDNVLYRSTNKGVNFSEISFNHGPIQAIAISSLDSDIVWIVTRNNVYKSTNFFTENTPTFTEISYNLPPLEIKMSIKHHERSSNNTVYLGTSLGVYYISENSTEWTVFDNGLPNLQITDLDINEEDAKLYAATYGRGIFVSDIPKVLPENDVRLLSLNNLNNSLNCNDTVTPEVTVSNQGTQDIASITFNYNFDGGAMQNYTWSGKLSSNQSTTIPLPSSTISIGDHTINIEATIDNDAYASNNLAKSSFIINQFNNTPTAINTFENPEDELLITTNNATMWELGVPNKSILKANSGKVYVTKLSGNHPDQTVGHLYTKCYDLTTIADPVLRFKMAFDIENDWDHMYVEYSTNQGQTWDILGTSEDDNWYNSSATVNGLPGKQWTGEGATINPIDNLPNSDVKDYSYDLAPFSQEQSIVFRFKFVADQAENREGVLIDDLVITGTLAVNQFDALSESIFIYPNPSENIFNIGNKTSDKLNIKVFDMTGKQVFTKDNIKMDTYRLNLDNYAKGIYFLYLNMNGKSNTKKLILK</sequence>
<dbReference type="Gene3D" id="2.130.10.10">
    <property type="entry name" value="YVTN repeat-like/Quinoprotein amine dehydrogenase"/>
    <property type="match status" value="3"/>
</dbReference>
<evidence type="ECO:0000259" key="2">
    <source>
        <dbReference type="Pfam" id="PF18962"/>
    </source>
</evidence>
<gene>
    <name evidence="3" type="ORF">MARIT_0368</name>
</gene>
<dbReference type="GO" id="GO:0010411">
    <property type="term" value="P:xyloglucan metabolic process"/>
    <property type="evidence" value="ECO:0007669"/>
    <property type="project" value="TreeGrafter"/>
</dbReference>
<evidence type="ECO:0000313" key="4">
    <source>
        <dbReference type="Proteomes" id="UP000231564"/>
    </source>
</evidence>
<dbReference type="OrthoDB" id="9757947at2"/>
<dbReference type="PANTHER" id="PTHR43739:SF5">
    <property type="entry name" value="EXO-ALPHA-SIALIDASE"/>
    <property type="match status" value="1"/>
</dbReference>
<keyword evidence="1" id="KW-0732">Signal</keyword>
<dbReference type="KEGG" id="tmar:MARIT_0368"/>
<dbReference type="InterPro" id="IPR013783">
    <property type="entry name" value="Ig-like_fold"/>
</dbReference>
<dbReference type="SUPFAM" id="SSF110296">
    <property type="entry name" value="Oligoxyloglucan reducing end-specific cellobiohydrolase"/>
    <property type="match status" value="2"/>
</dbReference>
<dbReference type="NCBIfam" id="TIGR04183">
    <property type="entry name" value="Por_Secre_tail"/>
    <property type="match status" value="1"/>
</dbReference>
<feature type="domain" description="Secretion system C-terminal sorting" evidence="2">
    <location>
        <begin position="1066"/>
        <end position="1136"/>
    </location>
</feature>
<dbReference type="Proteomes" id="UP000231564">
    <property type="component" value="Chromosome MARIT"/>
</dbReference>
<evidence type="ECO:0000313" key="3">
    <source>
        <dbReference type="EMBL" id="SFZ80274.1"/>
    </source>
</evidence>
<dbReference type="InterPro" id="IPR015943">
    <property type="entry name" value="WD40/YVTN_repeat-like_dom_sf"/>
</dbReference>
<accession>A0A2H1E7B3</accession>
<dbReference type="GeneID" id="47721972"/>
<organism evidence="3 4">
    <name type="scientific">Tenacibaculum maritimum NCIMB 2154</name>
    <dbReference type="NCBI Taxonomy" id="1349785"/>
    <lineage>
        <taxon>Bacteria</taxon>
        <taxon>Pseudomonadati</taxon>
        <taxon>Bacteroidota</taxon>
        <taxon>Flavobacteriia</taxon>
        <taxon>Flavobacteriales</taxon>
        <taxon>Flavobacteriaceae</taxon>
        <taxon>Tenacibaculum</taxon>
    </lineage>
</organism>
<keyword evidence="4" id="KW-1185">Reference proteome</keyword>
<dbReference type="InterPro" id="IPR026444">
    <property type="entry name" value="Secre_tail"/>
</dbReference>
<dbReference type="Pfam" id="PF20773">
    <property type="entry name" value="InhA-like_MAM"/>
    <property type="match status" value="1"/>
</dbReference>
<dbReference type="Pfam" id="PF18962">
    <property type="entry name" value="Por_Secre_tail"/>
    <property type="match status" value="1"/>
</dbReference>
<dbReference type="InterPro" id="IPR052025">
    <property type="entry name" value="Xyloglucanase_GH74"/>
</dbReference>
<dbReference type="STRING" id="1349785.GCA_000509405_02684"/>
<dbReference type="AlphaFoldDB" id="A0A2H1E7B3"/>
<dbReference type="RefSeq" id="WP_100210606.1">
    <property type="nucleotide sequence ID" value="NZ_CP138495.1"/>
</dbReference>
<dbReference type="CDD" id="cd15482">
    <property type="entry name" value="Sialidase_non-viral"/>
    <property type="match status" value="1"/>
</dbReference>
<evidence type="ECO:0000256" key="1">
    <source>
        <dbReference type="ARBA" id="ARBA00022729"/>
    </source>
</evidence>
<dbReference type="Gene3D" id="2.60.40.10">
    <property type="entry name" value="Immunoglobulins"/>
    <property type="match status" value="1"/>
</dbReference>
<name>A0A2H1E7B3_9FLAO</name>
<reference evidence="3 4" key="1">
    <citation type="submission" date="2016-11" db="EMBL/GenBank/DDBJ databases">
        <authorList>
            <person name="Jaros S."/>
            <person name="Januszkiewicz K."/>
            <person name="Wedrychowicz H."/>
        </authorList>
    </citation>
    <scope>NUCLEOTIDE SEQUENCE [LARGE SCALE GENOMIC DNA]</scope>
    <source>
        <strain evidence="3">NCIMB 2154T</strain>
    </source>
</reference>
<dbReference type="EMBL" id="LT634361">
    <property type="protein sequence ID" value="SFZ80274.1"/>
    <property type="molecule type" value="Genomic_DNA"/>
</dbReference>
<dbReference type="PANTHER" id="PTHR43739">
    <property type="entry name" value="XYLOGLUCANASE (EUROFUNG)"/>
    <property type="match status" value="1"/>
</dbReference>
<keyword evidence="3" id="KW-0378">Hydrolase</keyword>
<dbReference type="GO" id="GO:0016787">
    <property type="term" value="F:hydrolase activity"/>
    <property type="evidence" value="ECO:0007669"/>
    <property type="project" value="UniProtKB-KW"/>
</dbReference>
<dbReference type="Gene3D" id="2.60.120.260">
    <property type="entry name" value="Galactose-binding domain-like"/>
    <property type="match status" value="1"/>
</dbReference>
<proteinExistence type="predicted"/>